<organism evidence="2 3">
    <name type="scientific">Salvia divinorum</name>
    <name type="common">Maria pastora</name>
    <name type="synonym">Diviner's sage</name>
    <dbReference type="NCBI Taxonomy" id="28513"/>
    <lineage>
        <taxon>Eukaryota</taxon>
        <taxon>Viridiplantae</taxon>
        <taxon>Streptophyta</taxon>
        <taxon>Embryophyta</taxon>
        <taxon>Tracheophyta</taxon>
        <taxon>Spermatophyta</taxon>
        <taxon>Magnoliopsida</taxon>
        <taxon>eudicotyledons</taxon>
        <taxon>Gunneridae</taxon>
        <taxon>Pentapetalae</taxon>
        <taxon>asterids</taxon>
        <taxon>lamiids</taxon>
        <taxon>Lamiales</taxon>
        <taxon>Lamiaceae</taxon>
        <taxon>Nepetoideae</taxon>
        <taxon>Mentheae</taxon>
        <taxon>Salviinae</taxon>
        <taxon>Salvia</taxon>
        <taxon>Salvia subgen. Calosphace</taxon>
    </lineage>
</organism>
<reference evidence="2 3" key="1">
    <citation type="submission" date="2024-06" db="EMBL/GenBank/DDBJ databases">
        <title>A chromosome level genome sequence of Diviner's sage (Salvia divinorum).</title>
        <authorList>
            <person name="Ford S.A."/>
            <person name="Ro D.-K."/>
            <person name="Ness R.W."/>
            <person name="Phillips M.A."/>
        </authorList>
    </citation>
    <scope>NUCLEOTIDE SEQUENCE [LARGE SCALE GENOMIC DNA]</scope>
    <source>
        <strain evidence="2">SAF-2024a</strain>
        <tissue evidence="2">Leaf</tissue>
    </source>
</reference>
<dbReference type="Gene3D" id="3.90.1150.10">
    <property type="entry name" value="Aspartate Aminotransferase, domain 1"/>
    <property type="match status" value="1"/>
</dbReference>
<dbReference type="InterPro" id="IPR015422">
    <property type="entry name" value="PyrdxlP-dep_Trfase_small"/>
</dbReference>
<evidence type="ECO:0000259" key="1">
    <source>
        <dbReference type="Pfam" id="PF04864"/>
    </source>
</evidence>
<comment type="caution">
    <text evidence="2">The sequence shown here is derived from an EMBL/GenBank/DDBJ whole genome shotgun (WGS) entry which is preliminary data.</text>
</comment>
<feature type="domain" description="Alliinase C-terminal" evidence="1">
    <location>
        <begin position="49"/>
        <end position="79"/>
    </location>
</feature>
<proteinExistence type="predicted"/>
<sequence length="102" mass="11761">MWRSRMVKFMEMNSTIGVSKETQLRVVSILEMISINSCLSLRIRAGTDVPDFPPQYCNFKQDCNECNPTYAWLKAQEPRGGRDQDLDLFLKSLPSIIKHLAH</sequence>
<name>A0ABD1G8D8_SALDI</name>
<evidence type="ECO:0000313" key="2">
    <source>
        <dbReference type="EMBL" id="KAL1539333.1"/>
    </source>
</evidence>
<keyword evidence="2" id="KW-0808">Transferase</keyword>
<gene>
    <name evidence="2" type="ORF">AAHA92_27963</name>
</gene>
<dbReference type="EMBL" id="JBEAFC010000010">
    <property type="protein sequence ID" value="KAL1539333.1"/>
    <property type="molecule type" value="Genomic_DNA"/>
</dbReference>
<dbReference type="GO" id="GO:0080097">
    <property type="term" value="F:L-tryptophan:pyruvate aminotransferase activity"/>
    <property type="evidence" value="ECO:0007669"/>
    <property type="project" value="UniProtKB-EC"/>
</dbReference>
<dbReference type="EC" id="2.6.1.99" evidence="2"/>
<dbReference type="InterPro" id="IPR006948">
    <property type="entry name" value="Alliinase_C"/>
</dbReference>
<dbReference type="AlphaFoldDB" id="A0ABD1G8D8"/>
<feature type="domain" description="Alliinase C-terminal" evidence="1">
    <location>
        <begin position="4"/>
        <end position="35"/>
    </location>
</feature>
<accession>A0ABD1G8D8</accession>
<keyword evidence="2" id="KW-0032">Aminotransferase</keyword>
<dbReference type="Pfam" id="PF04864">
    <property type="entry name" value="Alliinase_C"/>
    <property type="match status" value="2"/>
</dbReference>
<dbReference type="Proteomes" id="UP001567538">
    <property type="component" value="Unassembled WGS sequence"/>
</dbReference>
<keyword evidence="3" id="KW-1185">Reference proteome</keyword>
<protein>
    <submittedName>
        <fullName evidence="2">L-tryptophan--pyruvate aminotransferase</fullName>
        <ecNumber evidence="2">2.6.1.99</ecNumber>
    </submittedName>
</protein>
<evidence type="ECO:0000313" key="3">
    <source>
        <dbReference type="Proteomes" id="UP001567538"/>
    </source>
</evidence>